<proteinExistence type="predicted"/>
<reference evidence="1" key="1">
    <citation type="submission" date="2021-08" db="EMBL/GenBank/DDBJ databases">
        <authorList>
            <person name="Misof B."/>
            <person name="Oliver O."/>
            <person name="Podsiadlowski L."/>
            <person name="Donath A."/>
            <person name="Peters R."/>
            <person name="Mayer C."/>
            <person name="Rust J."/>
            <person name="Gunkel S."/>
            <person name="Lesny P."/>
            <person name="Martin S."/>
            <person name="Oeyen J.P."/>
            <person name="Petersen M."/>
            <person name="Panagiotis P."/>
            <person name="Wilbrandt J."/>
            <person name="Tanja T."/>
        </authorList>
    </citation>
    <scope>NUCLEOTIDE SEQUENCE</scope>
    <source>
        <strain evidence="1">GBR_01_08_01A</strain>
        <tissue evidence="1">Thorax + abdomen</tissue>
    </source>
</reference>
<protein>
    <submittedName>
        <fullName evidence="1">Uncharacterized protein</fullName>
    </submittedName>
</protein>
<comment type="caution">
    <text evidence="1">The sequence shown here is derived from an EMBL/GenBank/DDBJ whole genome shotgun (WGS) entry which is preliminary data.</text>
</comment>
<sequence>MAHGSGVNDIIATSLVEVVSAIRSSRLAPIRRRHPVSYRSLHPDPYTHLLCKGNSLPTTGRPLEVGPIGKFYR</sequence>
<dbReference type="EMBL" id="JAIFRP010000022">
    <property type="protein sequence ID" value="KAK2585106.1"/>
    <property type="molecule type" value="Genomic_DNA"/>
</dbReference>
<dbReference type="AlphaFoldDB" id="A0AAD9VSB1"/>
<evidence type="ECO:0000313" key="2">
    <source>
        <dbReference type="Proteomes" id="UP001258017"/>
    </source>
</evidence>
<evidence type="ECO:0000313" key="1">
    <source>
        <dbReference type="EMBL" id="KAK2585106.1"/>
    </source>
</evidence>
<accession>A0AAD9VSB1</accession>
<reference evidence="1" key="2">
    <citation type="journal article" date="2023" name="Commun. Biol.">
        <title>Intrasexual cuticular hydrocarbon dimorphism in a wasp sheds light on hydrocarbon biosynthesis genes in Hymenoptera.</title>
        <authorList>
            <person name="Moris V.C."/>
            <person name="Podsiadlowski L."/>
            <person name="Martin S."/>
            <person name="Oeyen J.P."/>
            <person name="Donath A."/>
            <person name="Petersen M."/>
            <person name="Wilbrandt J."/>
            <person name="Misof B."/>
            <person name="Liedtke D."/>
            <person name="Thamm M."/>
            <person name="Scheiner R."/>
            <person name="Schmitt T."/>
            <person name="Niehuis O."/>
        </authorList>
    </citation>
    <scope>NUCLEOTIDE SEQUENCE</scope>
    <source>
        <strain evidence="1">GBR_01_08_01A</strain>
    </source>
</reference>
<name>A0AAD9VSB1_9HYME</name>
<keyword evidence="2" id="KW-1185">Reference proteome</keyword>
<gene>
    <name evidence="1" type="ORF">KPH14_008617</name>
</gene>
<dbReference type="Proteomes" id="UP001258017">
    <property type="component" value="Unassembled WGS sequence"/>
</dbReference>
<organism evidence="1 2">
    <name type="scientific">Odynerus spinipes</name>
    <dbReference type="NCBI Taxonomy" id="1348599"/>
    <lineage>
        <taxon>Eukaryota</taxon>
        <taxon>Metazoa</taxon>
        <taxon>Ecdysozoa</taxon>
        <taxon>Arthropoda</taxon>
        <taxon>Hexapoda</taxon>
        <taxon>Insecta</taxon>
        <taxon>Pterygota</taxon>
        <taxon>Neoptera</taxon>
        <taxon>Endopterygota</taxon>
        <taxon>Hymenoptera</taxon>
        <taxon>Apocrita</taxon>
        <taxon>Aculeata</taxon>
        <taxon>Vespoidea</taxon>
        <taxon>Vespidae</taxon>
        <taxon>Eumeninae</taxon>
        <taxon>Odynerus</taxon>
    </lineage>
</organism>